<keyword evidence="2" id="KW-1185">Reference proteome</keyword>
<gene>
    <name evidence="1" type="ORF">ME5_00059</name>
</gene>
<dbReference type="eggNOG" id="ENOG50331ID">
    <property type="taxonomic scope" value="Bacteria"/>
</dbReference>
<dbReference type="InterPro" id="IPR053745">
    <property type="entry name" value="Viral_Tail_Comp_sf"/>
</dbReference>
<accession>J1K3H3</accession>
<evidence type="ECO:0008006" key="3">
    <source>
        <dbReference type="Google" id="ProtNLM"/>
    </source>
</evidence>
<dbReference type="PATRIC" id="fig|1094558.3.peg.60"/>
<organism evidence="1 2">
    <name type="scientific">Bartonella tamiae Th239</name>
    <dbReference type="NCBI Taxonomy" id="1094558"/>
    <lineage>
        <taxon>Bacteria</taxon>
        <taxon>Pseudomonadati</taxon>
        <taxon>Pseudomonadota</taxon>
        <taxon>Alphaproteobacteria</taxon>
        <taxon>Hyphomicrobiales</taxon>
        <taxon>Bartonellaceae</taxon>
        <taxon>Bartonella</taxon>
    </lineage>
</organism>
<dbReference type="STRING" id="1094558.ME5_00059"/>
<reference evidence="1 2" key="1">
    <citation type="submission" date="2012-03" db="EMBL/GenBank/DDBJ databases">
        <title>The Genome Sequence of Bartonella tamiae Th239.</title>
        <authorList>
            <consortium name="The Broad Institute Genome Sequencing Platform"/>
            <consortium name="The Broad Institute Genome Sequencing Center for Infectious Disease"/>
            <person name="Feldgarden M."/>
            <person name="Kirby J."/>
            <person name="Kosoy M."/>
            <person name="Birtles R."/>
            <person name="Probert W.S."/>
            <person name="Chiaraviglio L."/>
            <person name="Young S.K."/>
            <person name="Zeng Q."/>
            <person name="Gargeya S."/>
            <person name="Fitzgerald M."/>
            <person name="Haas B."/>
            <person name="Abouelleil A."/>
            <person name="Alvarado L."/>
            <person name="Arachchi H.M."/>
            <person name="Berlin A."/>
            <person name="Chapman S.B."/>
            <person name="Gearin G."/>
            <person name="Goldberg J."/>
            <person name="Griggs A."/>
            <person name="Gujja S."/>
            <person name="Hansen M."/>
            <person name="Heiman D."/>
            <person name="Howarth C."/>
            <person name="Larimer J."/>
            <person name="Lui A."/>
            <person name="MacDonald P.J.P."/>
            <person name="McCowen C."/>
            <person name="Montmayeur A."/>
            <person name="Murphy C."/>
            <person name="Neiman D."/>
            <person name="Pearson M."/>
            <person name="Priest M."/>
            <person name="Roberts A."/>
            <person name="Saif S."/>
            <person name="Shea T."/>
            <person name="Sisk P."/>
            <person name="Stolte C."/>
            <person name="Sykes S."/>
            <person name="Wortman J."/>
            <person name="Nusbaum C."/>
            <person name="Birren B."/>
        </authorList>
    </citation>
    <scope>NUCLEOTIDE SEQUENCE [LARGE SCALE GENOMIC DNA]</scope>
    <source>
        <strain evidence="1 2">Th239</strain>
    </source>
</reference>
<dbReference type="EMBL" id="AIMB01000001">
    <property type="protein sequence ID" value="EJF91680.1"/>
    <property type="molecule type" value="Genomic_DNA"/>
</dbReference>
<dbReference type="HOGENOM" id="CLU_126531_2_0_5"/>
<dbReference type="OrthoDB" id="7630456at2"/>
<evidence type="ECO:0000313" key="2">
    <source>
        <dbReference type="Proteomes" id="UP000008952"/>
    </source>
</evidence>
<dbReference type="Proteomes" id="UP000008952">
    <property type="component" value="Unassembled WGS sequence"/>
</dbReference>
<dbReference type="RefSeq" id="WP_008037327.1">
    <property type="nucleotide sequence ID" value="NZ_JH725147.1"/>
</dbReference>
<dbReference type="InterPro" id="IPR021508">
    <property type="entry name" value="Gp17-like"/>
</dbReference>
<sequence>MKSLTNELQYKIVQILRNDKDVQSFVDKRIFDQVPEDASFPYISIGSFDITTTPYDCFEIEDVSIQIDVWSRSVGFVEMREISHAVRHCLHNKDFELPNNAAILFIHQISRELRDPDGLTSHAALTFNAVVQIR</sequence>
<dbReference type="AlphaFoldDB" id="J1K3H3"/>
<proteinExistence type="predicted"/>
<comment type="caution">
    <text evidence="1">The sequence shown here is derived from an EMBL/GenBank/DDBJ whole genome shotgun (WGS) entry which is preliminary data.</text>
</comment>
<dbReference type="Gene3D" id="3.30.2000.30">
    <property type="match status" value="1"/>
</dbReference>
<dbReference type="Pfam" id="PF11367">
    <property type="entry name" value="Tail_completion_gp17"/>
    <property type="match status" value="1"/>
</dbReference>
<evidence type="ECO:0000313" key="1">
    <source>
        <dbReference type="EMBL" id="EJF91680.1"/>
    </source>
</evidence>
<protein>
    <recommendedName>
        <fullName evidence="3">DUF3168 domain-containing protein</fullName>
    </recommendedName>
</protein>
<name>J1K3H3_9HYPH</name>